<dbReference type="EMBL" id="VOEJ01000008">
    <property type="protein sequence ID" value="TWR25706.1"/>
    <property type="molecule type" value="Genomic_DNA"/>
</dbReference>
<dbReference type="InterPro" id="IPR036770">
    <property type="entry name" value="Ankyrin_rpt-contain_sf"/>
</dbReference>
<dbReference type="InterPro" id="IPR051165">
    <property type="entry name" value="Multifunctional_ANK_Repeat"/>
</dbReference>
<accession>A0A563U2Y4</accession>
<keyword evidence="6" id="KW-1185">Reference proteome</keyword>
<dbReference type="Pfam" id="PF13637">
    <property type="entry name" value="Ank_4"/>
    <property type="match status" value="1"/>
</dbReference>
<evidence type="ECO:0000256" key="3">
    <source>
        <dbReference type="PROSITE-ProRule" id="PRU00023"/>
    </source>
</evidence>
<feature type="chain" id="PRO_5021826642" evidence="4">
    <location>
        <begin position="19"/>
        <end position="490"/>
    </location>
</feature>
<evidence type="ECO:0000313" key="5">
    <source>
        <dbReference type="EMBL" id="TWR25706.1"/>
    </source>
</evidence>
<dbReference type="AlphaFoldDB" id="A0A563U2Y4"/>
<feature type="repeat" description="ANK" evidence="3">
    <location>
        <begin position="257"/>
        <end position="290"/>
    </location>
</feature>
<feature type="repeat" description="ANK" evidence="3">
    <location>
        <begin position="398"/>
        <end position="430"/>
    </location>
</feature>
<protein>
    <submittedName>
        <fullName evidence="5">Ankyrin repeat domain-containing protein</fullName>
    </submittedName>
</protein>
<feature type="repeat" description="ANK" evidence="3">
    <location>
        <begin position="431"/>
        <end position="464"/>
    </location>
</feature>
<dbReference type="OrthoDB" id="2575953at2"/>
<dbReference type="SMART" id="SM00248">
    <property type="entry name" value="ANK"/>
    <property type="match status" value="8"/>
</dbReference>
<evidence type="ECO:0000256" key="2">
    <source>
        <dbReference type="ARBA" id="ARBA00023043"/>
    </source>
</evidence>
<organism evidence="5 6">
    <name type="scientific">Mucilaginibacter pallidiroseus</name>
    <dbReference type="NCBI Taxonomy" id="2599295"/>
    <lineage>
        <taxon>Bacteria</taxon>
        <taxon>Pseudomonadati</taxon>
        <taxon>Bacteroidota</taxon>
        <taxon>Sphingobacteriia</taxon>
        <taxon>Sphingobacteriales</taxon>
        <taxon>Sphingobacteriaceae</taxon>
        <taxon>Mucilaginibacter</taxon>
    </lineage>
</organism>
<dbReference type="PROSITE" id="PS50088">
    <property type="entry name" value="ANK_REPEAT"/>
    <property type="match status" value="5"/>
</dbReference>
<keyword evidence="2 3" id="KW-0040">ANK repeat</keyword>
<name>A0A563U2Y4_9SPHI</name>
<dbReference type="PANTHER" id="PTHR24123:SF33">
    <property type="entry name" value="PROTEIN HOS4"/>
    <property type="match status" value="1"/>
</dbReference>
<comment type="caution">
    <text evidence="5">The sequence shown here is derived from an EMBL/GenBank/DDBJ whole genome shotgun (WGS) entry which is preliminary data.</text>
</comment>
<dbReference type="Proteomes" id="UP000320042">
    <property type="component" value="Unassembled WGS sequence"/>
</dbReference>
<dbReference type="PRINTS" id="PR01415">
    <property type="entry name" value="ANKYRIN"/>
</dbReference>
<proteinExistence type="predicted"/>
<sequence length="490" mass="52558">MKRILIAILVMVTLSAQAQQNPLLDQSFWKSKPSAAAVKAEVDKGADPAQKNGSAFDPVVMAINADAPNETIKYLIDQPGNPVDKITHDGRIYMHWAAYRGNVEIIEYLLSKGSKINIDDAHGYSVLNFAATAGQTNTKIYDLCFANGVNAKTSLTPDGANALLLGVANDKDMVLTNYFVSKGLDIKSVDAAGNTAFNYAARAGNIDMMKALKEKGVPYTDNAMLMAAQGTRRGANGIEVYQYLESLKIKPTAVGKNGETALHAVVRRPGQLDIIKYFLSKGVNVNQADDEGNTPFMLAAASNSDTATIALLASSVKNINLANKKGVTALAYAVRGNSAAVVSYLISKGANVNVTDASGDNLAAYLMQSYSPQRAESFEAKLKVLQDKGFAVNAPQKNGNTLYHMAVAKNDLALLRRIESLNVDVNAKNKEGFTALHKAAMLSKDDAILKYLVSIGAKKEIATDFKETAFDLASENESLSKNKVSVTFLK</sequence>
<evidence type="ECO:0000256" key="1">
    <source>
        <dbReference type="ARBA" id="ARBA00022737"/>
    </source>
</evidence>
<dbReference type="Pfam" id="PF12796">
    <property type="entry name" value="Ank_2"/>
    <property type="match status" value="3"/>
</dbReference>
<dbReference type="SUPFAM" id="SSF48403">
    <property type="entry name" value="Ankyrin repeat"/>
    <property type="match status" value="2"/>
</dbReference>
<feature type="repeat" description="ANK" evidence="3">
    <location>
        <begin position="89"/>
        <end position="121"/>
    </location>
</feature>
<gene>
    <name evidence="5" type="ORF">FPZ43_15570</name>
</gene>
<dbReference type="PROSITE" id="PS50297">
    <property type="entry name" value="ANK_REP_REGION"/>
    <property type="match status" value="4"/>
</dbReference>
<evidence type="ECO:0000313" key="6">
    <source>
        <dbReference type="Proteomes" id="UP000320042"/>
    </source>
</evidence>
<reference evidence="5 6" key="1">
    <citation type="submission" date="2019-07" db="EMBL/GenBank/DDBJ databases">
        <authorList>
            <person name="Kim J."/>
        </authorList>
    </citation>
    <scope>NUCLEOTIDE SEQUENCE [LARGE SCALE GENOMIC DNA]</scope>
    <source>
        <strain evidence="6">dk17</strain>
    </source>
</reference>
<dbReference type="Gene3D" id="1.25.40.20">
    <property type="entry name" value="Ankyrin repeat-containing domain"/>
    <property type="match status" value="3"/>
</dbReference>
<keyword evidence="4" id="KW-0732">Signal</keyword>
<dbReference type="PANTHER" id="PTHR24123">
    <property type="entry name" value="ANKYRIN REPEAT-CONTAINING"/>
    <property type="match status" value="1"/>
</dbReference>
<dbReference type="RefSeq" id="WP_146382863.1">
    <property type="nucleotide sequence ID" value="NZ_VOEJ01000008.1"/>
</dbReference>
<dbReference type="InterPro" id="IPR002110">
    <property type="entry name" value="Ankyrin_rpt"/>
</dbReference>
<feature type="signal peptide" evidence="4">
    <location>
        <begin position="1"/>
        <end position="18"/>
    </location>
</feature>
<feature type="repeat" description="ANK" evidence="3">
    <location>
        <begin position="325"/>
        <end position="357"/>
    </location>
</feature>
<evidence type="ECO:0000256" key="4">
    <source>
        <dbReference type="SAM" id="SignalP"/>
    </source>
</evidence>
<keyword evidence="1" id="KW-0677">Repeat</keyword>